<dbReference type="Pfam" id="PF02210">
    <property type="entry name" value="Laminin_G_2"/>
    <property type="match status" value="2"/>
</dbReference>
<proteinExistence type="predicted"/>
<feature type="domain" description="Laminin G" evidence="4">
    <location>
        <begin position="210"/>
        <end position="371"/>
    </location>
</feature>
<dbReference type="AlphaFoldDB" id="A0A1S0UGM8"/>
<keyword evidence="3" id="KW-0812">Transmembrane</keyword>
<dbReference type="KEGG" id="loa:LOAG_17994"/>
<dbReference type="CDD" id="cd00110">
    <property type="entry name" value="LamG"/>
    <property type="match status" value="2"/>
</dbReference>
<organism evidence="6">
    <name type="scientific">Loa loa</name>
    <name type="common">Eye worm</name>
    <name type="synonym">Filaria loa</name>
    <dbReference type="NCBI Taxonomy" id="7209"/>
    <lineage>
        <taxon>Eukaryota</taxon>
        <taxon>Metazoa</taxon>
        <taxon>Ecdysozoa</taxon>
        <taxon>Nematoda</taxon>
        <taxon>Chromadorea</taxon>
        <taxon>Rhabditida</taxon>
        <taxon>Spirurina</taxon>
        <taxon>Spiruromorpha</taxon>
        <taxon>Filarioidea</taxon>
        <taxon>Onchocercidae</taxon>
        <taxon>Loa</taxon>
    </lineage>
</organism>
<dbReference type="InParanoid" id="A0A1S0UGM8"/>
<dbReference type="PANTHER" id="PTHR15036">
    <property type="entry name" value="PIKACHURIN-LIKE PROTEIN"/>
    <property type="match status" value="1"/>
</dbReference>
<evidence type="ECO:0000259" key="5">
    <source>
        <dbReference type="PROSITE" id="PS50026"/>
    </source>
</evidence>
<evidence type="ECO:0000256" key="3">
    <source>
        <dbReference type="SAM" id="Phobius"/>
    </source>
</evidence>
<dbReference type="InterPro" id="IPR050372">
    <property type="entry name" value="Neurexin-related_CASP"/>
</dbReference>
<dbReference type="GeneID" id="9946119"/>
<comment type="caution">
    <text evidence="2">Lacks conserved residue(s) required for the propagation of feature annotation.</text>
</comment>
<reference evidence="6" key="1">
    <citation type="submission" date="2012-04" db="EMBL/GenBank/DDBJ databases">
        <title>The Genome Sequence of Loa loa.</title>
        <authorList>
            <consortium name="The Broad Institute Genome Sequencing Platform"/>
            <consortium name="Broad Institute Genome Sequencing Center for Infectious Disease"/>
            <person name="Nutman T.B."/>
            <person name="Fink D.L."/>
            <person name="Russ C."/>
            <person name="Young S."/>
            <person name="Zeng Q."/>
            <person name="Gargeya S."/>
            <person name="Alvarado L."/>
            <person name="Berlin A."/>
            <person name="Chapman S.B."/>
            <person name="Chen Z."/>
            <person name="Freedman E."/>
            <person name="Gellesch M."/>
            <person name="Goldberg J."/>
            <person name="Griggs A."/>
            <person name="Gujja S."/>
            <person name="Heilman E.R."/>
            <person name="Heiman D."/>
            <person name="Howarth C."/>
            <person name="Mehta T."/>
            <person name="Neiman D."/>
            <person name="Pearson M."/>
            <person name="Roberts A."/>
            <person name="Saif S."/>
            <person name="Shea T."/>
            <person name="Shenoy N."/>
            <person name="Sisk P."/>
            <person name="Stolte C."/>
            <person name="Sykes S."/>
            <person name="White J."/>
            <person name="Yandava C."/>
            <person name="Haas B."/>
            <person name="Henn M.R."/>
            <person name="Nusbaum C."/>
            <person name="Birren B."/>
        </authorList>
    </citation>
    <scope>NUCLEOTIDE SEQUENCE [LARGE SCALE GENOMIC DNA]</scope>
</reference>
<sequence length="1054" mass="119244">IDDDKNVAFNDDITWKIMTELPMKQLCENDEAISCKNSIECIKDDDLPKCICRKGFIGASCQFSLLPWNCDEIFHTGNTVSGMYIIDPDGSGPLPETYAYCENGKTIIIHNMPNNTIIHSKDLNDIHMIINYRFDTMKTWFTSISNEFFRGFGGVDGTCPCQDNKCTKCNCDSGGVTSDYGVMTGNQVPIRGIYGLNDQSVDNGYLTLGPLVCIGNDSYTITIRNQFKSVEIGTWNGNMLSFEFRTYLESATLLSSNDAIITITMLERTFYLEIDNQINLPLIPQSRKNDGYWHRIIVDIRDGSIRFSVDDTVTTTIIKQHSFSSNIKLSIGGGQDGFLGCIRQIFLNGILHEVDQTFRGKCMNKCQLHHCQHESRCEEDFATDTVHCVCKNAIVHSGHLCQNSVNYGTEVSFHDSKEAFLKAENITIANALMQRIIFSFRTDQRDALLIYLHDQLYNFIQVHLSDHSHMVLTLNFNRTIYRCEVIAKIGNEYSRMKWIQVMIFQWSDSVELNVNDEICQIAGKRILSNNFIKKFEITHDMDDIIQPPVSPITEKGAAFNFNQPYVLLFIAGVPTEIHFGNLEPIYRSIIPNLLGCMRGLMIGGKLIDMRNQHYWSYYPTKPAVMKFGCEMGCHKIEHLCKNGGHCLVQWAATKSAENVVSCNCARTSYYGEYCDEDDGAYFAGNSILVLNTAEIFEKVIVNWNEIDEQTFSFAFSTTYTAKSTKLAKPQILTTIHFKHNKMLQVILCKNGSINIAIMSTDVSFVHTFPYNYNDGYRHYFHSRFRPNKSLKVTIDSWKYDLPSDLSTDLSLSYAIKFSFGGPYITDISDVTKDDKKTLKYNYTGCLSNIDIDVNVARMHLKPISYLHKPELEFAESVTIVGNKIQLGACNAFLIPGSLPSMLNTVTAPVWDSPFVTEPYQRSVDDMKDVGETDGTGWWIIPFIILISLIILIGISCMFKRKRSRKQWSIPVKDPEVIVPSKDPEDLPLIPAKNNEKQAVVIKNDFALPEPDQQLDTAVQSRNVDDLQSAESRNALNVEAVITIQQPGNNSRVGL</sequence>
<dbReference type="FunCoup" id="A0A1S0UGM8">
    <property type="interactions" value="1"/>
</dbReference>
<dbReference type="SMART" id="SM00181">
    <property type="entry name" value="EGF"/>
    <property type="match status" value="3"/>
</dbReference>
<protein>
    <submittedName>
        <fullName evidence="6">CBR-ITX-1 protein</fullName>
    </submittedName>
</protein>
<feature type="disulfide bond" evidence="2">
    <location>
        <begin position="371"/>
        <end position="388"/>
    </location>
</feature>
<dbReference type="InterPro" id="IPR013320">
    <property type="entry name" value="ConA-like_dom_sf"/>
</dbReference>
<feature type="domain" description="EGF-like" evidence="5">
    <location>
        <begin position="363"/>
        <end position="402"/>
    </location>
</feature>
<dbReference type="PROSITE" id="PS00022">
    <property type="entry name" value="EGF_1"/>
    <property type="match status" value="1"/>
</dbReference>
<evidence type="ECO:0000259" key="4">
    <source>
        <dbReference type="PROSITE" id="PS50025"/>
    </source>
</evidence>
<dbReference type="OMA" id="HCQHESR"/>
<feature type="non-terminal residue" evidence="6">
    <location>
        <position position="1"/>
    </location>
</feature>
<dbReference type="PROSITE" id="PS01186">
    <property type="entry name" value="EGF_2"/>
    <property type="match status" value="1"/>
</dbReference>
<dbReference type="SUPFAM" id="SSF49899">
    <property type="entry name" value="Concanavalin A-like lectins/glucanases"/>
    <property type="match status" value="3"/>
</dbReference>
<dbReference type="PROSITE" id="PS50026">
    <property type="entry name" value="EGF_3"/>
    <property type="match status" value="1"/>
</dbReference>
<dbReference type="InterPro" id="IPR000742">
    <property type="entry name" value="EGF"/>
</dbReference>
<dbReference type="RefSeq" id="XP_020305635.1">
    <property type="nucleotide sequence ID" value="XM_020450664.1"/>
</dbReference>
<dbReference type="PROSITE" id="PS50025">
    <property type="entry name" value="LAM_G_DOMAIN"/>
    <property type="match status" value="2"/>
</dbReference>
<keyword evidence="1 2" id="KW-1015">Disulfide bond</keyword>
<dbReference type="InterPro" id="IPR036056">
    <property type="entry name" value="Fibrinogen-like_C"/>
</dbReference>
<accession>A0A1S0UGM8</accession>
<dbReference type="OrthoDB" id="5989513at2759"/>
<dbReference type="SMART" id="SM00282">
    <property type="entry name" value="LamG"/>
    <property type="match status" value="2"/>
</dbReference>
<evidence type="ECO:0000256" key="1">
    <source>
        <dbReference type="ARBA" id="ARBA00023157"/>
    </source>
</evidence>
<evidence type="ECO:0000313" key="6">
    <source>
        <dbReference type="EMBL" id="EJD74735.1"/>
    </source>
</evidence>
<dbReference type="SUPFAM" id="SSF56496">
    <property type="entry name" value="Fibrinogen C-terminal domain-like"/>
    <property type="match status" value="1"/>
</dbReference>
<dbReference type="CTD" id="9946119"/>
<keyword evidence="3" id="KW-1133">Transmembrane helix</keyword>
<name>A0A1S0UGM8_LOALO</name>
<dbReference type="EMBL" id="JH712233">
    <property type="protein sequence ID" value="EJD74735.1"/>
    <property type="molecule type" value="Genomic_DNA"/>
</dbReference>
<evidence type="ECO:0000256" key="2">
    <source>
        <dbReference type="PROSITE-ProRule" id="PRU00076"/>
    </source>
</evidence>
<feature type="domain" description="Laminin G" evidence="4">
    <location>
        <begin position="410"/>
        <end position="633"/>
    </location>
</feature>
<gene>
    <name evidence="6" type="ORF">LOAG_17994</name>
</gene>
<keyword evidence="3" id="KW-0472">Membrane</keyword>
<keyword evidence="2" id="KW-0245">EGF-like domain</keyword>
<feature type="transmembrane region" description="Helical" evidence="3">
    <location>
        <begin position="936"/>
        <end position="958"/>
    </location>
</feature>
<dbReference type="PANTHER" id="PTHR15036:SF94">
    <property type="entry name" value="INTESTINAL NEUREXIN-LIKE"/>
    <property type="match status" value="1"/>
</dbReference>
<dbReference type="Gene3D" id="2.60.120.200">
    <property type="match status" value="3"/>
</dbReference>
<dbReference type="InterPro" id="IPR001791">
    <property type="entry name" value="Laminin_G"/>
</dbReference>